<gene>
    <name evidence="1" type="ORF">KUCAC02_017569</name>
</gene>
<organism evidence="1 2">
    <name type="scientific">Chaenocephalus aceratus</name>
    <name type="common">Blackfin icefish</name>
    <name type="synonym">Chaenichthys aceratus</name>
    <dbReference type="NCBI Taxonomy" id="36190"/>
    <lineage>
        <taxon>Eukaryota</taxon>
        <taxon>Metazoa</taxon>
        <taxon>Chordata</taxon>
        <taxon>Craniata</taxon>
        <taxon>Vertebrata</taxon>
        <taxon>Euteleostomi</taxon>
        <taxon>Actinopterygii</taxon>
        <taxon>Neopterygii</taxon>
        <taxon>Teleostei</taxon>
        <taxon>Neoteleostei</taxon>
        <taxon>Acanthomorphata</taxon>
        <taxon>Eupercaria</taxon>
        <taxon>Perciformes</taxon>
        <taxon>Notothenioidei</taxon>
        <taxon>Channichthyidae</taxon>
        <taxon>Chaenocephalus</taxon>
    </lineage>
</organism>
<evidence type="ECO:0000313" key="1">
    <source>
        <dbReference type="EMBL" id="KAI4806770.1"/>
    </source>
</evidence>
<protein>
    <submittedName>
        <fullName evidence="1">Uncharacterized protein</fullName>
    </submittedName>
</protein>
<dbReference type="Proteomes" id="UP001057452">
    <property type="component" value="Chromosome 20"/>
</dbReference>
<comment type="caution">
    <text evidence="1">The sequence shown here is derived from an EMBL/GenBank/DDBJ whole genome shotgun (WGS) entry which is preliminary data.</text>
</comment>
<name>A0ACB9W2B7_CHAAC</name>
<feature type="non-terminal residue" evidence="1">
    <location>
        <position position="1"/>
    </location>
</feature>
<proteinExistence type="predicted"/>
<reference evidence="1" key="1">
    <citation type="submission" date="2022-05" db="EMBL/GenBank/DDBJ databases">
        <title>Chromosome-level genome of Chaenocephalus aceratus.</title>
        <authorList>
            <person name="Park H."/>
        </authorList>
    </citation>
    <scope>NUCLEOTIDE SEQUENCE</scope>
    <source>
        <strain evidence="1">KU_202001</strain>
    </source>
</reference>
<sequence>CLLSPNNSISCSDHSGNLLVPTSPSTHSLPLGPEPIWPATMSLRDLWPGLVVQPTPPRSLVITNKLEVTPATRK</sequence>
<accession>A0ACB9W2B7</accession>
<feature type="non-terminal residue" evidence="1">
    <location>
        <position position="74"/>
    </location>
</feature>
<evidence type="ECO:0000313" key="2">
    <source>
        <dbReference type="Proteomes" id="UP001057452"/>
    </source>
</evidence>
<dbReference type="EMBL" id="CM043804">
    <property type="protein sequence ID" value="KAI4806770.1"/>
    <property type="molecule type" value="Genomic_DNA"/>
</dbReference>
<keyword evidence="2" id="KW-1185">Reference proteome</keyword>